<dbReference type="Proteomes" id="UP001464378">
    <property type="component" value="Unassembled WGS sequence"/>
</dbReference>
<feature type="region of interest" description="Disordered" evidence="1">
    <location>
        <begin position="232"/>
        <end position="251"/>
    </location>
</feature>
<evidence type="ECO:0000256" key="1">
    <source>
        <dbReference type="SAM" id="MobiDB-lite"/>
    </source>
</evidence>
<dbReference type="RefSeq" id="WP_349232373.1">
    <property type="nucleotide sequence ID" value="NZ_JBBMFK010000027.1"/>
</dbReference>
<proteinExistence type="predicted"/>
<comment type="caution">
    <text evidence="2">The sequence shown here is derived from an EMBL/GenBank/DDBJ whole genome shotgun (WGS) entry which is preliminary data.</text>
</comment>
<organism evidence="2 3">
    <name type="scientific">Pseudoflavonifractor intestinihominis</name>
    <dbReference type="NCBI Taxonomy" id="3133171"/>
    <lineage>
        <taxon>Bacteria</taxon>
        <taxon>Bacillati</taxon>
        <taxon>Bacillota</taxon>
        <taxon>Clostridia</taxon>
        <taxon>Eubacteriales</taxon>
        <taxon>Oscillospiraceae</taxon>
        <taxon>Pseudoflavonifractor</taxon>
    </lineage>
</organism>
<reference evidence="2 3" key="1">
    <citation type="submission" date="2024-03" db="EMBL/GenBank/DDBJ databases">
        <title>Human intestinal bacterial collection.</title>
        <authorList>
            <person name="Pauvert C."/>
            <person name="Hitch T.C.A."/>
            <person name="Clavel T."/>
        </authorList>
    </citation>
    <scope>NUCLEOTIDE SEQUENCE [LARGE SCALE GENOMIC DNA]</scope>
    <source>
        <strain evidence="2 3">CLA-AP-H29</strain>
    </source>
</reference>
<evidence type="ECO:0008006" key="4">
    <source>
        <dbReference type="Google" id="ProtNLM"/>
    </source>
</evidence>
<feature type="region of interest" description="Disordered" evidence="1">
    <location>
        <begin position="142"/>
        <end position="165"/>
    </location>
</feature>
<keyword evidence="3" id="KW-1185">Reference proteome</keyword>
<dbReference type="EMBL" id="JBBMFK010000027">
    <property type="protein sequence ID" value="MEQ2444586.1"/>
    <property type="molecule type" value="Genomic_DNA"/>
</dbReference>
<evidence type="ECO:0000313" key="2">
    <source>
        <dbReference type="EMBL" id="MEQ2444586.1"/>
    </source>
</evidence>
<accession>A0ABV1EBB7</accession>
<protein>
    <recommendedName>
        <fullName evidence="4">Replication protein</fullName>
    </recommendedName>
</protein>
<name>A0ABV1EBB7_9FIRM</name>
<evidence type="ECO:0000313" key="3">
    <source>
        <dbReference type="Proteomes" id="UP001464378"/>
    </source>
</evidence>
<gene>
    <name evidence="2" type="ORF">WMO64_14055</name>
</gene>
<sequence length="271" mass="31315">MQEYHFNAALAQRYGVDGAVFLHAMAFWVAKNKANGRHFHEGRYWTYNTRKALAELFPFWTQRQLERIVNNLRDAGAVLVGNFSEDKADRTLWYALSNDVLEAYGESADPISPNGEMHFTDPCDPFHQTGKCNKETVTNQLYIPPISPKGGQGGKKKRSPKSVPQWKPERFEKFWAYYPRHEDRVSAVREWDRLRPNDELIDAIARALLWQTKAEDWPAPYACRYLRNQRWLDEPPKPKGQAPRAPAQGLSGWHYEEIDGEKVLVVDEPGD</sequence>